<dbReference type="Pfam" id="PF13580">
    <property type="entry name" value="SIS_2"/>
    <property type="match status" value="1"/>
</dbReference>
<dbReference type="InterPro" id="IPR050099">
    <property type="entry name" value="SIS_GmhA/DiaA_subfam"/>
</dbReference>
<reference evidence="2 3" key="1">
    <citation type="journal article" date="2020" name="Biotechnol. Biofuels">
        <title>New insights from the biogas microbiome by comprehensive genome-resolved metagenomics of nearly 1600 species originating from multiple anaerobic digesters.</title>
        <authorList>
            <person name="Campanaro S."/>
            <person name="Treu L."/>
            <person name="Rodriguez-R L.M."/>
            <person name="Kovalovszki A."/>
            <person name="Ziels R.M."/>
            <person name="Maus I."/>
            <person name="Zhu X."/>
            <person name="Kougias P.G."/>
            <person name="Basile A."/>
            <person name="Luo G."/>
            <person name="Schluter A."/>
            <person name="Konstantinidis K.T."/>
            <person name="Angelidaki I."/>
        </authorList>
    </citation>
    <scope>NUCLEOTIDE SEQUENCE [LARGE SCALE GENOMIC DNA]</scope>
    <source>
        <strain evidence="2">AS06rmzACSIP_256</strain>
    </source>
</reference>
<dbReference type="PANTHER" id="PTHR30390:SF6">
    <property type="entry name" value="DNAA INITIATOR-ASSOCIATING PROTEIN DIAA"/>
    <property type="match status" value="1"/>
</dbReference>
<name>A0A7X7LUS9_9RHOO</name>
<evidence type="ECO:0000313" key="2">
    <source>
        <dbReference type="EMBL" id="NLF53792.1"/>
    </source>
</evidence>
<dbReference type="Proteomes" id="UP000536534">
    <property type="component" value="Unassembled WGS sequence"/>
</dbReference>
<dbReference type="InterPro" id="IPR001347">
    <property type="entry name" value="SIS_dom"/>
</dbReference>
<dbReference type="GO" id="GO:1901135">
    <property type="term" value="P:carbohydrate derivative metabolic process"/>
    <property type="evidence" value="ECO:0007669"/>
    <property type="project" value="InterPro"/>
</dbReference>
<evidence type="ECO:0000313" key="3">
    <source>
        <dbReference type="Proteomes" id="UP000536534"/>
    </source>
</evidence>
<sequence>MDLIDRISRQFEDSARATLDALDALAAPIAGAVEIITGSLLDNGKVFACGSGRGVDDAMRFAAAMADGFEMERPPLAAIALPGGDEDPFSRRIGALGQPGDVLLAIATESGGEGIGAAIAAAHERDMRVIALTACDADMIEAQLAPGDVPIRISAERTGHVLQLQQLVLHCLCDGIDCLLLGVED</sequence>
<dbReference type="OrthoDB" id="9810929at2"/>
<protein>
    <submittedName>
        <fullName evidence="2">SIS domain-containing protein</fullName>
    </submittedName>
</protein>
<dbReference type="InterPro" id="IPR046348">
    <property type="entry name" value="SIS_dom_sf"/>
</dbReference>
<dbReference type="PANTHER" id="PTHR30390">
    <property type="entry name" value="SEDOHEPTULOSE 7-PHOSPHATE ISOMERASE / DNAA INITIATOR-ASSOCIATING FACTOR FOR REPLICATION INITIATION"/>
    <property type="match status" value="1"/>
</dbReference>
<dbReference type="EMBL" id="JAAYYV010000137">
    <property type="protein sequence ID" value="NLF53792.1"/>
    <property type="molecule type" value="Genomic_DNA"/>
</dbReference>
<dbReference type="AlphaFoldDB" id="A0A7X7LUS9"/>
<proteinExistence type="predicted"/>
<dbReference type="SUPFAM" id="SSF53697">
    <property type="entry name" value="SIS domain"/>
    <property type="match status" value="1"/>
</dbReference>
<dbReference type="Gene3D" id="3.40.50.10490">
    <property type="entry name" value="Glucose-6-phosphate isomerase like protein, domain 1"/>
    <property type="match status" value="1"/>
</dbReference>
<dbReference type="PROSITE" id="PS51464">
    <property type="entry name" value="SIS"/>
    <property type="match status" value="1"/>
</dbReference>
<dbReference type="InterPro" id="IPR035461">
    <property type="entry name" value="GmhA/DiaA"/>
</dbReference>
<dbReference type="GO" id="GO:0097367">
    <property type="term" value="F:carbohydrate derivative binding"/>
    <property type="evidence" value="ECO:0007669"/>
    <property type="project" value="InterPro"/>
</dbReference>
<dbReference type="RefSeq" id="WP_068804438.1">
    <property type="nucleotide sequence ID" value="NZ_MBFM01000001.1"/>
</dbReference>
<feature type="domain" description="SIS" evidence="1">
    <location>
        <begin position="36"/>
        <end position="185"/>
    </location>
</feature>
<accession>A0A7X7LUS9</accession>
<organism evidence="2 3">
    <name type="scientific">Thauera phenolivorans</name>
    <dbReference type="NCBI Taxonomy" id="1792543"/>
    <lineage>
        <taxon>Bacteria</taxon>
        <taxon>Pseudomonadati</taxon>
        <taxon>Pseudomonadota</taxon>
        <taxon>Betaproteobacteria</taxon>
        <taxon>Rhodocyclales</taxon>
        <taxon>Zoogloeaceae</taxon>
        <taxon>Thauera</taxon>
    </lineage>
</organism>
<evidence type="ECO:0000259" key="1">
    <source>
        <dbReference type="PROSITE" id="PS51464"/>
    </source>
</evidence>
<comment type="caution">
    <text evidence="2">The sequence shown here is derived from an EMBL/GenBank/DDBJ whole genome shotgun (WGS) entry which is preliminary data.</text>
</comment>
<dbReference type="CDD" id="cd05006">
    <property type="entry name" value="SIS_GmhA"/>
    <property type="match status" value="1"/>
</dbReference>
<gene>
    <name evidence="2" type="ORF">GX576_05225</name>
</gene>